<reference evidence="2" key="1">
    <citation type="submission" date="2018-12" db="EMBL/GenBank/DDBJ databases">
        <authorList>
            <person name="Syme R.A."/>
            <person name="Farfan-Caceres L."/>
            <person name="Lichtenzveig J."/>
        </authorList>
    </citation>
    <scope>NUCLEOTIDE SEQUENCE</scope>
    <source>
        <strain evidence="2">Al4</strain>
    </source>
</reference>
<proteinExistence type="predicted"/>
<comment type="caution">
    <text evidence="2">The sequence shown here is derived from an EMBL/GenBank/DDBJ whole genome shotgun (WGS) entry which is preliminary data.</text>
</comment>
<evidence type="ECO:0000313" key="3">
    <source>
        <dbReference type="Proteomes" id="UP000651452"/>
    </source>
</evidence>
<dbReference type="OrthoDB" id="284473at2759"/>
<protein>
    <recommendedName>
        <fullName evidence="1">Cytosolic endo-beta-N-acetylglucosaminidase TIM barrel domain-containing protein</fullName>
    </recommendedName>
</protein>
<dbReference type="InterPro" id="IPR032979">
    <property type="entry name" value="ENGase"/>
</dbReference>
<keyword evidence="3" id="KW-1185">Reference proteome</keyword>
<dbReference type="PANTHER" id="PTHR13246">
    <property type="entry name" value="ENDO BETA N-ACETYLGLUCOSAMINIDASE"/>
    <property type="match status" value="1"/>
</dbReference>
<dbReference type="Gene3D" id="3.20.20.80">
    <property type="entry name" value="Glycosidases"/>
    <property type="match status" value="1"/>
</dbReference>
<evidence type="ECO:0000259" key="1">
    <source>
        <dbReference type="Pfam" id="PF03644"/>
    </source>
</evidence>
<dbReference type="InterPro" id="IPR005201">
    <property type="entry name" value="TIM_ENGase"/>
</dbReference>
<dbReference type="PANTHER" id="PTHR13246:SF1">
    <property type="entry name" value="CYTOSOLIC ENDO-BETA-N-ACETYLGLUCOSAMINIDASE"/>
    <property type="match status" value="1"/>
</dbReference>
<name>A0A8H7JC60_9PLEO</name>
<dbReference type="EMBL" id="RZGK01000002">
    <property type="protein sequence ID" value="KAF9700889.1"/>
    <property type="molecule type" value="Genomic_DNA"/>
</dbReference>
<reference evidence="2" key="2">
    <citation type="submission" date="2020-09" db="EMBL/GenBank/DDBJ databases">
        <title>Reference genome assembly for Australian Ascochyta lentis isolate Al4.</title>
        <authorList>
            <person name="Lee R.C."/>
            <person name="Farfan-Caceres L.M."/>
            <person name="Debler J.W."/>
            <person name="Williams A.H."/>
            <person name="Henares B.M."/>
        </authorList>
    </citation>
    <scope>NUCLEOTIDE SEQUENCE</scope>
    <source>
        <strain evidence="2">Al4</strain>
    </source>
</reference>
<dbReference type="AlphaFoldDB" id="A0A8H7JC60"/>
<feature type="domain" description="Cytosolic endo-beta-N-acetylglucosaminidase TIM barrel" evidence="1">
    <location>
        <begin position="108"/>
        <end position="413"/>
    </location>
</feature>
<organism evidence="2 3">
    <name type="scientific">Ascochyta lentis</name>
    <dbReference type="NCBI Taxonomy" id="205686"/>
    <lineage>
        <taxon>Eukaryota</taxon>
        <taxon>Fungi</taxon>
        <taxon>Dikarya</taxon>
        <taxon>Ascomycota</taxon>
        <taxon>Pezizomycotina</taxon>
        <taxon>Dothideomycetes</taxon>
        <taxon>Pleosporomycetidae</taxon>
        <taxon>Pleosporales</taxon>
        <taxon>Pleosporineae</taxon>
        <taxon>Didymellaceae</taxon>
        <taxon>Ascochyta</taxon>
    </lineage>
</organism>
<evidence type="ECO:0000313" key="2">
    <source>
        <dbReference type="EMBL" id="KAF9700889.1"/>
    </source>
</evidence>
<dbReference type="GO" id="GO:0005829">
    <property type="term" value="C:cytosol"/>
    <property type="evidence" value="ECO:0007669"/>
    <property type="project" value="UniProtKB-SubCell"/>
</dbReference>
<sequence length="696" mass="77495">MTFLLGWKDVLRPIRDGYRHLFPAPDTGPTPEERQRQRAVDQLKGFTYFDTFEQLQMWTEGESDPLQRSNTPLLVRSVSRRDGLGKANILFCHDYAGNYHDYEGVSNTGLDEEEYACGYMQFVETFIYFSHKLVCVPPPTWTNTLHRNGVKALGTILIEPQTLGSEKLLQHGDDGLSFPFARKLAVMAKHYGFDGWLVNIEKPFPTASWDADILKAFLTQLKSDLGTEKQLIWYDALTTSNKVSYQNSLSASNLPFAKACGSILTNYCWKENDAANSLHEALRENLSLQRIYFGIDVWAQNTTKVSHPRITYPEYGGGGTNTGVAVAKLAELGLSAGVFAPAWTFEHFPRHGRDVERTMWEGEELPEAISCSCGDCGKRHRANSAMPLVGFARQYSAGSDAFFFTDFSRAFSTHDDREKHVLFGGLTVHAQLGSQSILPLNGASVTSPTLQHRLEDIPGRTQLVVETHNSLLSSAKDTTSSNRYWVLPLFKLDMPAHRPLQLRISFRDLTDGNLCFYATVSGTKHLFTAHNTQNNCVLNATIRAAPSSKLHPRLEELGVYVNAFEAKSTVRLAEVDSICIQRVTAEVSLQSHDTYSIYNIRTAALGEGDTRHLRLCWSHASSGRPVEGIPFSDVTGPFSYFALHIDGVDLGRSYAVEHILSADLVDQIAKREVSAEIRGIGFDGQVLASASTMLQF</sequence>
<dbReference type="Proteomes" id="UP000651452">
    <property type="component" value="Unassembled WGS sequence"/>
</dbReference>
<dbReference type="GO" id="GO:0033925">
    <property type="term" value="F:mannosyl-glycoprotein endo-beta-N-acetylglucosaminidase activity"/>
    <property type="evidence" value="ECO:0007669"/>
    <property type="project" value="UniProtKB-EC"/>
</dbReference>
<accession>A0A8H7JC60</accession>
<gene>
    <name evidence="2" type="ORF">EKO04_000322</name>
</gene>
<dbReference type="Pfam" id="PF03644">
    <property type="entry name" value="Glyco_hydro_85"/>
    <property type="match status" value="1"/>
</dbReference>